<dbReference type="EnsemblProtists" id="EKX41869">
    <property type="protein sequence ID" value="EKX41869"/>
    <property type="gene ID" value="GUITHDRAFT_112011"/>
</dbReference>
<gene>
    <name evidence="2" type="ORF">GUITHDRAFT_112011</name>
</gene>
<reference evidence="2 4" key="1">
    <citation type="journal article" date="2012" name="Nature">
        <title>Algal genomes reveal evolutionary mosaicism and the fate of nucleomorphs.</title>
        <authorList>
            <consortium name="DOE Joint Genome Institute"/>
            <person name="Curtis B.A."/>
            <person name="Tanifuji G."/>
            <person name="Burki F."/>
            <person name="Gruber A."/>
            <person name="Irimia M."/>
            <person name="Maruyama S."/>
            <person name="Arias M.C."/>
            <person name="Ball S.G."/>
            <person name="Gile G.H."/>
            <person name="Hirakawa Y."/>
            <person name="Hopkins J.F."/>
            <person name="Kuo A."/>
            <person name="Rensing S.A."/>
            <person name="Schmutz J."/>
            <person name="Symeonidi A."/>
            <person name="Elias M."/>
            <person name="Eveleigh R.J."/>
            <person name="Herman E.K."/>
            <person name="Klute M.J."/>
            <person name="Nakayama T."/>
            <person name="Obornik M."/>
            <person name="Reyes-Prieto A."/>
            <person name="Armbrust E.V."/>
            <person name="Aves S.J."/>
            <person name="Beiko R.G."/>
            <person name="Coutinho P."/>
            <person name="Dacks J.B."/>
            <person name="Durnford D.G."/>
            <person name="Fast N.M."/>
            <person name="Green B.R."/>
            <person name="Grisdale C.J."/>
            <person name="Hempel F."/>
            <person name="Henrissat B."/>
            <person name="Hoppner M.P."/>
            <person name="Ishida K."/>
            <person name="Kim E."/>
            <person name="Koreny L."/>
            <person name="Kroth P.G."/>
            <person name="Liu Y."/>
            <person name="Malik S.B."/>
            <person name="Maier U.G."/>
            <person name="McRose D."/>
            <person name="Mock T."/>
            <person name="Neilson J.A."/>
            <person name="Onodera N.T."/>
            <person name="Poole A.M."/>
            <person name="Pritham E.J."/>
            <person name="Richards T.A."/>
            <person name="Rocap G."/>
            <person name="Roy S.W."/>
            <person name="Sarai C."/>
            <person name="Schaack S."/>
            <person name="Shirato S."/>
            <person name="Slamovits C.H."/>
            <person name="Spencer D.F."/>
            <person name="Suzuki S."/>
            <person name="Worden A.Z."/>
            <person name="Zauner S."/>
            <person name="Barry K."/>
            <person name="Bell C."/>
            <person name="Bharti A.K."/>
            <person name="Crow J.A."/>
            <person name="Grimwood J."/>
            <person name="Kramer R."/>
            <person name="Lindquist E."/>
            <person name="Lucas S."/>
            <person name="Salamov A."/>
            <person name="McFadden G.I."/>
            <person name="Lane C.E."/>
            <person name="Keeling P.J."/>
            <person name="Gray M.W."/>
            <person name="Grigoriev I.V."/>
            <person name="Archibald J.M."/>
        </authorList>
    </citation>
    <scope>NUCLEOTIDE SEQUENCE</scope>
    <source>
        <strain evidence="2 4">CCMP2712</strain>
    </source>
</reference>
<dbReference type="RefSeq" id="XP_005828849.1">
    <property type="nucleotide sequence ID" value="XM_005828792.1"/>
</dbReference>
<dbReference type="STRING" id="905079.L1J162"/>
<dbReference type="GO" id="GO:0042765">
    <property type="term" value="C:GPI-anchor transamidase complex"/>
    <property type="evidence" value="ECO:0007669"/>
    <property type="project" value="InterPro"/>
</dbReference>
<dbReference type="AlphaFoldDB" id="L1J162"/>
<dbReference type="Pfam" id="PF04114">
    <property type="entry name" value="Gaa1"/>
    <property type="match status" value="1"/>
</dbReference>
<feature type="transmembrane region" description="Helical" evidence="1">
    <location>
        <begin position="455"/>
        <end position="480"/>
    </location>
</feature>
<organism evidence="2">
    <name type="scientific">Guillardia theta (strain CCMP2712)</name>
    <name type="common">Cryptophyte</name>
    <dbReference type="NCBI Taxonomy" id="905079"/>
    <lineage>
        <taxon>Eukaryota</taxon>
        <taxon>Cryptophyceae</taxon>
        <taxon>Pyrenomonadales</taxon>
        <taxon>Geminigeraceae</taxon>
        <taxon>Guillardia</taxon>
    </lineage>
</organism>
<dbReference type="OMA" id="FFRESEW"/>
<dbReference type="InterPro" id="IPR007246">
    <property type="entry name" value="Gaa1"/>
</dbReference>
<keyword evidence="1" id="KW-0472">Membrane</keyword>
<dbReference type="GeneID" id="17298601"/>
<proteinExistence type="predicted"/>
<dbReference type="GO" id="GO:0016255">
    <property type="term" value="P:attachment of GPI anchor to protein"/>
    <property type="evidence" value="ECO:0007669"/>
    <property type="project" value="TreeGrafter"/>
</dbReference>
<evidence type="ECO:0000256" key="1">
    <source>
        <dbReference type="SAM" id="Phobius"/>
    </source>
</evidence>
<dbReference type="EMBL" id="JH993020">
    <property type="protein sequence ID" value="EKX41869.1"/>
    <property type="molecule type" value="Genomic_DNA"/>
</dbReference>
<sequence length="481" mass="53450">MKVQEEEKKKARERKLVLAVDIVSFLLVCGGAAAILFFMPEFARNNYISENALVPNGGRPGYGHAHASFAMKMLERMSRARPGEEAVDLIVKIGEAAGLRCEKHRFFCPITREEGVNVVCVLHAARGEGKETVVLTSQYPDKAHDDWIASAAFTCSFMQFLSTVPWLSKDILFLFTPSSFPPHSPPARWLSDYHSADLSGRLYHGGEIWAAVSVELDRRSRLEEVGVGYESEGGQHPNLDLVNIAFHAITHTGIRANIPARRERQGQAGEERARRLEVVATPAAVLELLRGNLPGFVESRVERIHMNMVQQAMGRSTGSHGVFKGLKVEALSLISEGRRRGGDAVLSTSDLLRLGQVLERTVRSINNTLERFHQSFFLWLLSDTQQFLPPEQYMAPCGVLLLPLILQALKLRALSSSSPSSYSWPLHETVAVGLSYLAGLFLLIMKWNFSGHRFLILNLLTLVMFILLNFSYGATTAIVLV</sequence>
<keyword evidence="1" id="KW-1133">Transmembrane helix</keyword>
<name>L1J162_GUITC</name>
<dbReference type="PANTHER" id="PTHR13304">
    <property type="entry name" value="GLYCOSYLPHOSPHATIDYLINOSITOL ANCHOR ATTACHMENT 1 PROTEIN"/>
    <property type="match status" value="1"/>
</dbReference>
<evidence type="ECO:0000313" key="2">
    <source>
        <dbReference type="EMBL" id="EKX41869.1"/>
    </source>
</evidence>
<dbReference type="Proteomes" id="UP000011087">
    <property type="component" value="Unassembled WGS sequence"/>
</dbReference>
<dbReference type="KEGG" id="gtt:GUITHDRAFT_112011"/>
<keyword evidence="4" id="KW-1185">Reference proteome</keyword>
<evidence type="ECO:0000313" key="4">
    <source>
        <dbReference type="Proteomes" id="UP000011087"/>
    </source>
</evidence>
<dbReference type="PANTHER" id="PTHR13304:SF0">
    <property type="entry name" value="GLYCOSYLPHOSPHATIDYLINOSITOL ANCHOR ATTACHMENT 1 PROTEIN"/>
    <property type="match status" value="1"/>
</dbReference>
<dbReference type="HOGENOM" id="CLU_007442_4_0_1"/>
<dbReference type="OrthoDB" id="445301at2759"/>
<feature type="transmembrane region" description="Helical" evidence="1">
    <location>
        <begin position="16"/>
        <end position="39"/>
    </location>
</feature>
<evidence type="ECO:0000313" key="3">
    <source>
        <dbReference type="EnsemblProtists" id="EKX41869"/>
    </source>
</evidence>
<accession>L1J162</accession>
<dbReference type="eggNOG" id="KOG3566">
    <property type="taxonomic scope" value="Eukaryota"/>
</dbReference>
<feature type="transmembrane region" description="Helical" evidence="1">
    <location>
        <begin position="430"/>
        <end position="449"/>
    </location>
</feature>
<reference evidence="4" key="2">
    <citation type="submission" date="2012-11" db="EMBL/GenBank/DDBJ databases">
        <authorList>
            <person name="Kuo A."/>
            <person name="Curtis B.A."/>
            <person name="Tanifuji G."/>
            <person name="Burki F."/>
            <person name="Gruber A."/>
            <person name="Irimia M."/>
            <person name="Maruyama S."/>
            <person name="Arias M.C."/>
            <person name="Ball S.G."/>
            <person name="Gile G.H."/>
            <person name="Hirakawa Y."/>
            <person name="Hopkins J.F."/>
            <person name="Rensing S.A."/>
            <person name="Schmutz J."/>
            <person name="Symeonidi A."/>
            <person name="Elias M."/>
            <person name="Eveleigh R.J."/>
            <person name="Herman E.K."/>
            <person name="Klute M.J."/>
            <person name="Nakayama T."/>
            <person name="Obornik M."/>
            <person name="Reyes-Prieto A."/>
            <person name="Armbrust E.V."/>
            <person name="Aves S.J."/>
            <person name="Beiko R.G."/>
            <person name="Coutinho P."/>
            <person name="Dacks J.B."/>
            <person name="Durnford D.G."/>
            <person name="Fast N.M."/>
            <person name="Green B.R."/>
            <person name="Grisdale C."/>
            <person name="Hempe F."/>
            <person name="Henrissat B."/>
            <person name="Hoppner M.P."/>
            <person name="Ishida K.-I."/>
            <person name="Kim E."/>
            <person name="Koreny L."/>
            <person name="Kroth P.G."/>
            <person name="Liu Y."/>
            <person name="Malik S.-B."/>
            <person name="Maier U.G."/>
            <person name="McRose D."/>
            <person name="Mock T."/>
            <person name="Neilson J.A."/>
            <person name="Onodera N.T."/>
            <person name="Poole A.M."/>
            <person name="Pritham E.J."/>
            <person name="Richards T.A."/>
            <person name="Rocap G."/>
            <person name="Roy S.W."/>
            <person name="Sarai C."/>
            <person name="Schaack S."/>
            <person name="Shirato S."/>
            <person name="Slamovits C.H."/>
            <person name="Spencer D.F."/>
            <person name="Suzuki S."/>
            <person name="Worden A.Z."/>
            <person name="Zauner S."/>
            <person name="Barry K."/>
            <person name="Bell C."/>
            <person name="Bharti A.K."/>
            <person name="Crow J.A."/>
            <person name="Grimwood J."/>
            <person name="Kramer R."/>
            <person name="Lindquist E."/>
            <person name="Lucas S."/>
            <person name="Salamov A."/>
            <person name="McFadden G.I."/>
            <person name="Lane C.E."/>
            <person name="Keeling P.J."/>
            <person name="Gray M.W."/>
            <person name="Grigoriev I.V."/>
            <person name="Archibald J.M."/>
        </authorList>
    </citation>
    <scope>NUCLEOTIDE SEQUENCE</scope>
    <source>
        <strain evidence="4">CCMP2712</strain>
    </source>
</reference>
<protein>
    <submittedName>
        <fullName evidence="2 3">Uncharacterized protein</fullName>
    </submittedName>
</protein>
<dbReference type="PaxDb" id="55529-EKX41869"/>
<keyword evidence="1" id="KW-0812">Transmembrane</keyword>
<reference evidence="3" key="3">
    <citation type="submission" date="2015-06" db="UniProtKB">
        <authorList>
            <consortium name="EnsemblProtists"/>
        </authorList>
    </citation>
    <scope>IDENTIFICATION</scope>
</reference>